<dbReference type="EMBL" id="WJQS01000003">
    <property type="protein sequence ID" value="MRI85190.1"/>
    <property type="molecule type" value="Genomic_DNA"/>
</dbReference>
<evidence type="ECO:0000313" key="14">
    <source>
        <dbReference type="EMBL" id="MRJ48157.1"/>
    </source>
</evidence>
<evidence type="ECO:0000313" key="16">
    <source>
        <dbReference type="Proteomes" id="UP000440066"/>
    </source>
</evidence>
<dbReference type="InterPro" id="IPR053378">
    <property type="entry name" value="Prenyl_diphosphate_synthase"/>
</dbReference>
<evidence type="ECO:0000256" key="10">
    <source>
        <dbReference type="ARBA" id="ARBA00032873"/>
    </source>
</evidence>
<dbReference type="InterPro" id="IPR033749">
    <property type="entry name" value="Polyprenyl_synt_CS"/>
</dbReference>
<dbReference type="EMBL" id="WJQT01000021">
    <property type="protein sequence ID" value="MRJ48157.1"/>
    <property type="molecule type" value="Genomic_DNA"/>
</dbReference>
<keyword evidence="6" id="KW-0479">Metal-binding</keyword>
<evidence type="ECO:0000256" key="1">
    <source>
        <dbReference type="ARBA" id="ARBA00001946"/>
    </source>
</evidence>
<dbReference type="SFLD" id="SFLDG01017">
    <property type="entry name" value="Polyprenyl_Transferase_Like"/>
    <property type="match status" value="1"/>
</dbReference>
<organism evidence="13 15">
    <name type="scientific">Fundicoccus ignavus</name>
    <dbReference type="NCBI Taxonomy" id="2664442"/>
    <lineage>
        <taxon>Bacteria</taxon>
        <taxon>Bacillati</taxon>
        <taxon>Bacillota</taxon>
        <taxon>Bacilli</taxon>
        <taxon>Lactobacillales</taxon>
        <taxon>Aerococcaceae</taxon>
        <taxon>Fundicoccus</taxon>
    </lineage>
</organism>
<dbReference type="Pfam" id="PF00348">
    <property type="entry name" value="polyprenyl_synt"/>
    <property type="match status" value="1"/>
</dbReference>
<dbReference type="EC" id="2.5.1.10" evidence="3"/>
<dbReference type="GO" id="GO:0004337">
    <property type="term" value="F:(2E,6E)-farnesyl diphosphate synthase activity"/>
    <property type="evidence" value="ECO:0007669"/>
    <property type="project" value="UniProtKB-EC"/>
</dbReference>
<proteinExistence type="inferred from homology"/>
<keyword evidence="8" id="KW-0414">Isoprene biosynthesis</keyword>
<evidence type="ECO:0000256" key="4">
    <source>
        <dbReference type="ARBA" id="ARBA00015100"/>
    </source>
</evidence>
<dbReference type="Proteomes" id="UP000440066">
    <property type="component" value="Unassembled WGS sequence"/>
</dbReference>
<evidence type="ECO:0000256" key="3">
    <source>
        <dbReference type="ARBA" id="ARBA00012439"/>
    </source>
</evidence>
<dbReference type="Proteomes" id="UP000430975">
    <property type="component" value="Unassembled WGS sequence"/>
</dbReference>
<dbReference type="NCBIfam" id="NF045485">
    <property type="entry name" value="FPPsyn"/>
    <property type="match status" value="1"/>
</dbReference>
<evidence type="ECO:0000256" key="2">
    <source>
        <dbReference type="ARBA" id="ARBA00006706"/>
    </source>
</evidence>
<keyword evidence="15" id="KW-1185">Reference proteome</keyword>
<keyword evidence="5 12" id="KW-0808">Transferase</keyword>
<evidence type="ECO:0000313" key="15">
    <source>
        <dbReference type="Proteomes" id="UP000430975"/>
    </source>
</evidence>
<protein>
    <recommendedName>
        <fullName evidence="4">Farnesyl diphosphate synthase</fullName>
        <ecNumber evidence="3">2.5.1.10</ecNumber>
    </recommendedName>
    <alternativeName>
        <fullName evidence="10">(2E,6E)-farnesyl diphosphate synthase</fullName>
    </alternativeName>
    <alternativeName>
        <fullName evidence="9">Geranyltranstransferase</fullName>
    </alternativeName>
</protein>
<accession>A0A6I2GBQ9</accession>
<dbReference type="GO" id="GO:0005737">
    <property type="term" value="C:cytoplasm"/>
    <property type="evidence" value="ECO:0007669"/>
    <property type="project" value="UniProtKB-ARBA"/>
</dbReference>
<dbReference type="PROSITE" id="PS00723">
    <property type="entry name" value="POLYPRENYL_SYNTHASE_1"/>
    <property type="match status" value="1"/>
</dbReference>
<dbReference type="GO" id="GO:0046872">
    <property type="term" value="F:metal ion binding"/>
    <property type="evidence" value="ECO:0007669"/>
    <property type="project" value="UniProtKB-KW"/>
</dbReference>
<keyword evidence="7" id="KW-0460">Magnesium</keyword>
<dbReference type="SFLD" id="SFLDS00005">
    <property type="entry name" value="Isoprenoid_Synthase_Type_I"/>
    <property type="match status" value="1"/>
</dbReference>
<dbReference type="FunFam" id="1.10.600.10:FF:000001">
    <property type="entry name" value="Geranylgeranyl diphosphate synthase"/>
    <property type="match status" value="1"/>
</dbReference>
<dbReference type="PANTHER" id="PTHR43281">
    <property type="entry name" value="FARNESYL DIPHOSPHATE SYNTHASE"/>
    <property type="match status" value="1"/>
</dbReference>
<comment type="cofactor">
    <cofactor evidence="1">
        <name>Mg(2+)</name>
        <dbReference type="ChEBI" id="CHEBI:18420"/>
    </cofactor>
</comment>
<evidence type="ECO:0000256" key="11">
    <source>
        <dbReference type="ARBA" id="ARBA00049399"/>
    </source>
</evidence>
<comment type="similarity">
    <text evidence="2 12">Belongs to the FPP/GGPP synthase family.</text>
</comment>
<evidence type="ECO:0000256" key="8">
    <source>
        <dbReference type="ARBA" id="ARBA00023229"/>
    </source>
</evidence>
<gene>
    <name evidence="14" type="ORF">GF867_11335</name>
    <name evidence="13" type="ORF">GIY09_04780</name>
</gene>
<evidence type="ECO:0000256" key="6">
    <source>
        <dbReference type="ARBA" id="ARBA00022723"/>
    </source>
</evidence>
<dbReference type="PANTHER" id="PTHR43281:SF1">
    <property type="entry name" value="FARNESYL DIPHOSPHATE SYNTHASE"/>
    <property type="match status" value="1"/>
</dbReference>
<evidence type="ECO:0000256" key="12">
    <source>
        <dbReference type="RuleBase" id="RU004466"/>
    </source>
</evidence>
<evidence type="ECO:0000256" key="7">
    <source>
        <dbReference type="ARBA" id="ARBA00022842"/>
    </source>
</evidence>
<dbReference type="InterPro" id="IPR008949">
    <property type="entry name" value="Isoprenoid_synthase_dom_sf"/>
</dbReference>
<dbReference type="Gene3D" id="1.10.600.10">
    <property type="entry name" value="Farnesyl Diphosphate Synthase"/>
    <property type="match status" value="1"/>
</dbReference>
<dbReference type="InterPro" id="IPR000092">
    <property type="entry name" value="Polyprenyl_synt"/>
</dbReference>
<evidence type="ECO:0000256" key="9">
    <source>
        <dbReference type="ARBA" id="ARBA00032380"/>
    </source>
</evidence>
<reference evidence="14 16" key="1">
    <citation type="submission" date="2019-11" db="EMBL/GenBank/DDBJ databases">
        <title>Characterisation of Fundicoccus ignavus gen. nov. sp. nov., a novel genus of the family Aerococcaceae from bulk tank milk.</title>
        <authorList>
            <person name="Siebert A."/>
            <person name="Huptas C."/>
            <person name="Wenning M."/>
            <person name="Scherer S."/>
            <person name="Doll E.V."/>
        </authorList>
    </citation>
    <scope>NUCLEOTIDE SEQUENCE [LARGE SCALE GENOMIC DNA]</scope>
    <source>
        <strain evidence="14 16">DSM 109652</strain>
    </source>
</reference>
<comment type="catalytic activity">
    <reaction evidence="11">
        <text>isopentenyl diphosphate + (2E)-geranyl diphosphate = (2E,6E)-farnesyl diphosphate + diphosphate</text>
        <dbReference type="Rhea" id="RHEA:19361"/>
        <dbReference type="ChEBI" id="CHEBI:33019"/>
        <dbReference type="ChEBI" id="CHEBI:58057"/>
        <dbReference type="ChEBI" id="CHEBI:128769"/>
        <dbReference type="ChEBI" id="CHEBI:175763"/>
        <dbReference type="EC" id="2.5.1.10"/>
    </reaction>
</comment>
<reference evidence="13 15" key="2">
    <citation type="submission" date="2019-11" db="EMBL/GenBank/DDBJ databases">
        <title>Characterisation of Fundicoccus ignavus gen. nov. sp. nov., a novel genus of the family Aerococcaceae isolated from bulk tank milk.</title>
        <authorList>
            <person name="Siebert A."/>
            <person name="Huptas C."/>
            <person name="Wenning M."/>
            <person name="Scherer S."/>
            <person name="Doll E.V."/>
        </authorList>
    </citation>
    <scope>NUCLEOTIDE SEQUENCE [LARGE SCALE GENOMIC DNA]</scope>
    <source>
        <strain evidence="13 15">WS4759</strain>
    </source>
</reference>
<dbReference type="GO" id="GO:0016114">
    <property type="term" value="P:terpenoid biosynthetic process"/>
    <property type="evidence" value="ECO:0007669"/>
    <property type="project" value="UniProtKB-ARBA"/>
</dbReference>
<dbReference type="SUPFAM" id="SSF48576">
    <property type="entry name" value="Terpenoid synthases"/>
    <property type="match status" value="1"/>
</dbReference>
<sequence>MMTNTLNVLRDIFESTLDQQIRYVMTPIEMLKPMLYSLKNGGKRLRPLLLLAMLEINSMDDVKKGLRSAIALEYIHTYSLIHDDLPAMDNDDLRRGQPTNHIQFDEATAILAGDALLTDAFVIIAEDDLLNDNQKIRLTQQLSLAAGSQGMVAGQLKDIEAEKVKITLEQLAQIHLLKTGQLFIFAAKAAAIICNLPHDVAEPLEIFTHHFGTAYQIHNDLMDVLGTEEETGKKEQGDAVLDKTTYPAVLGLDGAIEALNTELNTARQQLTLLTDRTGKNYTGLSYFLDKLVVERGDKS</sequence>
<dbReference type="AlphaFoldDB" id="A0A6I2GBQ9"/>
<name>A0A6I2GBQ9_9LACT</name>
<comment type="caution">
    <text evidence="13">The sequence shown here is derived from an EMBL/GenBank/DDBJ whole genome shotgun (WGS) entry which is preliminary data.</text>
</comment>
<evidence type="ECO:0000256" key="5">
    <source>
        <dbReference type="ARBA" id="ARBA00022679"/>
    </source>
</evidence>
<evidence type="ECO:0000313" key="13">
    <source>
        <dbReference type="EMBL" id="MRI85190.1"/>
    </source>
</evidence>